<gene>
    <name evidence="6" type="ORF">DFE_1431</name>
</gene>
<dbReference type="GO" id="GO:0032993">
    <property type="term" value="C:protein-DNA complex"/>
    <property type="evidence" value="ECO:0007669"/>
    <property type="project" value="TreeGrafter"/>
</dbReference>
<dbReference type="PANTHER" id="PTHR48111">
    <property type="entry name" value="REGULATOR OF RPOS"/>
    <property type="match status" value="1"/>
</dbReference>
<dbReference type="EMBL" id="AP017378">
    <property type="protein sequence ID" value="BBD08157.1"/>
    <property type="molecule type" value="Genomic_DNA"/>
</dbReference>
<dbReference type="CDD" id="cd00156">
    <property type="entry name" value="REC"/>
    <property type="match status" value="1"/>
</dbReference>
<evidence type="ECO:0000256" key="2">
    <source>
        <dbReference type="ARBA" id="ARBA00023012"/>
    </source>
</evidence>
<dbReference type="InterPro" id="IPR011006">
    <property type="entry name" value="CheY-like_superfamily"/>
</dbReference>
<organism evidence="6 7">
    <name type="scientific">Desulfovibrio ferrophilus</name>
    <dbReference type="NCBI Taxonomy" id="241368"/>
    <lineage>
        <taxon>Bacteria</taxon>
        <taxon>Pseudomonadati</taxon>
        <taxon>Thermodesulfobacteriota</taxon>
        <taxon>Desulfovibrionia</taxon>
        <taxon>Desulfovibrionales</taxon>
        <taxon>Desulfovibrionaceae</taxon>
        <taxon>Desulfovibrio</taxon>
    </lineage>
</organism>
<dbReference type="InterPro" id="IPR001789">
    <property type="entry name" value="Sig_transdc_resp-reg_receiver"/>
</dbReference>
<dbReference type="PROSITE" id="PS50110">
    <property type="entry name" value="RESPONSE_REGULATORY"/>
    <property type="match status" value="1"/>
</dbReference>
<evidence type="ECO:0000256" key="1">
    <source>
        <dbReference type="ARBA" id="ARBA00022553"/>
    </source>
</evidence>
<evidence type="ECO:0000313" key="7">
    <source>
        <dbReference type="Proteomes" id="UP000269883"/>
    </source>
</evidence>
<dbReference type="Proteomes" id="UP000269883">
    <property type="component" value="Chromosome"/>
</dbReference>
<protein>
    <submittedName>
        <fullName evidence="6">Response regulator receiver protein</fullName>
    </submittedName>
</protein>
<dbReference type="Gene3D" id="3.40.50.2300">
    <property type="match status" value="1"/>
</dbReference>
<proteinExistence type="predicted"/>
<evidence type="ECO:0000256" key="3">
    <source>
        <dbReference type="ARBA" id="ARBA00023125"/>
    </source>
</evidence>
<dbReference type="KEGG" id="dfl:DFE_1431"/>
<dbReference type="AlphaFoldDB" id="A0A2Z6AY23"/>
<sequence length="126" mass="14248">METMQLLLVDDEQDFLTYTSRRFKRRNVKISTAQSGQEALDLFEETEFDVVVLDVKMPGMDGMTVLERIRKIAPRAKVILLTGHASTEAAVQGMALGAFEYMLKPVQFEELYFKVIEAARAARATV</sequence>
<feature type="domain" description="Response regulatory" evidence="5">
    <location>
        <begin position="5"/>
        <end position="119"/>
    </location>
</feature>
<dbReference type="GO" id="GO:0000156">
    <property type="term" value="F:phosphorelay response regulator activity"/>
    <property type="evidence" value="ECO:0007669"/>
    <property type="project" value="TreeGrafter"/>
</dbReference>
<dbReference type="SUPFAM" id="SSF52172">
    <property type="entry name" value="CheY-like"/>
    <property type="match status" value="1"/>
</dbReference>
<keyword evidence="7" id="KW-1185">Reference proteome</keyword>
<keyword evidence="2" id="KW-0902">Two-component regulatory system</keyword>
<dbReference type="Pfam" id="PF00072">
    <property type="entry name" value="Response_reg"/>
    <property type="match status" value="1"/>
</dbReference>
<dbReference type="PANTHER" id="PTHR48111:SF40">
    <property type="entry name" value="PHOSPHATE REGULON TRANSCRIPTIONAL REGULATORY PROTEIN PHOB"/>
    <property type="match status" value="1"/>
</dbReference>
<keyword evidence="3" id="KW-0238">DNA-binding</keyword>
<feature type="modified residue" description="4-aspartylphosphate" evidence="4">
    <location>
        <position position="54"/>
    </location>
</feature>
<keyword evidence="1 4" id="KW-0597">Phosphoprotein</keyword>
<evidence type="ECO:0000313" key="6">
    <source>
        <dbReference type="EMBL" id="BBD08157.1"/>
    </source>
</evidence>
<dbReference type="SMART" id="SM00448">
    <property type="entry name" value="REC"/>
    <property type="match status" value="1"/>
</dbReference>
<dbReference type="GO" id="GO:0000976">
    <property type="term" value="F:transcription cis-regulatory region binding"/>
    <property type="evidence" value="ECO:0007669"/>
    <property type="project" value="TreeGrafter"/>
</dbReference>
<dbReference type="GO" id="GO:0006355">
    <property type="term" value="P:regulation of DNA-templated transcription"/>
    <property type="evidence" value="ECO:0007669"/>
    <property type="project" value="TreeGrafter"/>
</dbReference>
<dbReference type="InterPro" id="IPR039420">
    <property type="entry name" value="WalR-like"/>
</dbReference>
<accession>A0A2Z6AY23</accession>
<reference evidence="6 7" key="1">
    <citation type="journal article" date="2018" name="Sci. Adv.">
        <title>Multi-heme cytochromes provide a pathway for survival in energy-limited environments.</title>
        <authorList>
            <person name="Deng X."/>
            <person name="Dohmae N."/>
            <person name="Nealson K.H."/>
            <person name="Hashimoto K."/>
            <person name="Okamoto A."/>
        </authorList>
    </citation>
    <scope>NUCLEOTIDE SEQUENCE [LARGE SCALE GENOMIC DNA]</scope>
    <source>
        <strain evidence="6 7">IS5</strain>
    </source>
</reference>
<evidence type="ECO:0000259" key="5">
    <source>
        <dbReference type="PROSITE" id="PS50110"/>
    </source>
</evidence>
<name>A0A2Z6AY23_9BACT</name>
<evidence type="ECO:0000256" key="4">
    <source>
        <dbReference type="PROSITE-ProRule" id="PRU00169"/>
    </source>
</evidence>
<dbReference type="GO" id="GO:0005829">
    <property type="term" value="C:cytosol"/>
    <property type="evidence" value="ECO:0007669"/>
    <property type="project" value="TreeGrafter"/>
</dbReference>
<dbReference type="RefSeq" id="WP_338031069.1">
    <property type="nucleotide sequence ID" value="NZ_AP017378.1"/>
</dbReference>